<dbReference type="Proteomes" id="UP000050331">
    <property type="component" value="Chromosome"/>
</dbReference>
<dbReference type="InterPro" id="IPR012338">
    <property type="entry name" value="Beta-lactam/transpept-like"/>
</dbReference>
<keyword evidence="4" id="KW-1185">Reference proteome</keyword>
<dbReference type="PANTHER" id="PTHR35333">
    <property type="entry name" value="BETA-LACTAMASE"/>
    <property type="match status" value="1"/>
</dbReference>
<dbReference type="GO" id="GO:0030655">
    <property type="term" value="P:beta-lactam antibiotic catabolic process"/>
    <property type="evidence" value="ECO:0007669"/>
    <property type="project" value="InterPro"/>
</dbReference>
<gene>
    <name evidence="3" type="ORF">AOX59_13525</name>
</gene>
<dbReference type="SUPFAM" id="SSF56601">
    <property type="entry name" value="beta-lactamase/transpeptidase-like"/>
    <property type="match status" value="1"/>
</dbReference>
<evidence type="ECO:0000313" key="3">
    <source>
        <dbReference type="EMBL" id="ALX49498.1"/>
    </source>
</evidence>
<dbReference type="Pfam" id="PF13354">
    <property type="entry name" value="Beta-lactamase2"/>
    <property type="match status" value="1"/>
</dbReference>
<keyword evidence="1" id="KW-0472">Membrane</keyword>
<dbReference type="STRING" id="1472767.AOX59_13525"/>
<dbReference type="KEGG" id="lao:AOX59_13525"/>
<dbReference type="AlphaFoldDB" id="A0A0U4G9T4"/>
<organism evidence="3 4">
    <name type="scientific">Lentibacillus amyloliquefaciens</name>
    <dbReference type="NCBI Taxonomy" id="1472767"/>
    <lineage>
        <taxon>Bacteria</taxon>
        <taxon>Bacillati</taxon>
        <taxon>Bacillota</taxon>
        <taxon>Bacilli</taxon>
        <taxon>Bacillales</taxon>
        <taxon>Bacillaceae</taxon>
        <taxon>Lentibacillus</taxon>
    </lineage>
</organism>
<dbReference type="InterPro" id="IPR045155">
    <property type="entry name" value="Beta-lactam_cat"/>
</dbReference>
<feature type="domain" description="Beta-lactamase class A catalytic" evidence="2">
    <location>
        <begin position="55"/>
        <end position="280"/>
    </location>
</feature>
<evidence type="ECO:0000313" key="4">
    <source>
        <dbReference type="Proteomes" id="UP000050331"/>
    </source>
</evidence>
<dbReference type="Gene3D" id="3.40.710.10">
    <property type="entry name" value="DD-peptidase/beta-lactamase superfamily"/>
    <property type="match status" value="1"/>
</dbReference>
<keyword evidence="1" id="KW-1133">Transmembrane helix</keyword>
<dbReference type="PANTHER" id="PTHR35333:SF3">
    <property type="entry name" value="BETA-LACTAMASE-TYPE TRANSPEPTIDASE FOLD CONTAINING PROTEIN"/>
    <property type="match status" value="1"/>
</dbReference>
<protein>
    <recommendedName>
        <fullName evidence="2">Beta-lactamase class A catalytic domain-containing protein</fullName>
    </recommendedName>
</protein>
<dbReference type="RefSeq" id="WP_068446327.1">
    <property type="nucleotide sequence ID" value="NZ_CP013862.1"/>
</dbReference>
<name>A0A0U4G9T4_9BACI</name>
<dbReference type="EMBL" id="CP013862">
    <property type="protein sequence ID" value="ALX49498.1"/>
    <property type="molecule type" value="Genomic_DNA"/>
</dbReference>
<dbReference type="OrthoDB" id="975092at2"/>
<sequence>MKIIIIGLAILLTLTIVFVISGIALNKHNMKKDKYDLLNYFKKHKGSLSITLKEDGQDTLAINSDKKFPLASTLKIIIAFNFVKSAMSNKISITDKVKLKELDKYYIQDTDGGAHPNWKRSINYPTEVSLLEIAKGMMQFSSNACTDFLINKIGVDVINENIEVLQLNHDKISYLTPPVIMPGYLSNKRKLAINKINAMNGQSYEELSNELFEKMKDDESDYLKEKTSKMLDQKTQLLITKKMAFSSTKQYADLMLRLGKELLTKKEKDLFSEILIGKNVKNGQDDYFWYKGGATPYVITSALYKESQDTTISVSLFIEDDKGGELYWIGNIFNDFVVSVATDTEFRKKVKELAS</sequence>
<reference evidence="3 4" key="1">
    <citation type="submission" date="2016-01" db="EMBL/GenBank/DDBJ databases">
        <title>Complete genome sequence of strain Lentibacillus amyloliquefaciens LAM0015T isolated from saline sediment.</title>
        <authorList>
            <person name="Wang J.-L."/>
            <person name="He M.-X."/>
        </authorList>
    </citation>
    <scope>NUCLEOTIDE SEQUENCE [LARGE SCALE GENOMIC DNA]</scope>
    <source>
        <strain evidence="3 4">LAM0015</strain>
    </source>
</reference>
<dbReference type="GO" id="GO:0008800">
    <property type="term" value="F:beta-lactamase activity"/>
    <property type="evidence" value="ECO:0007669"/>
    <property type="project" value="InterPro"/>
</dbReference>
<evidence type="ECO:0000259" key="2">
    <source>
        <dbReference type="Pfam" id="PF13354"/>
    </source>
</evidence>
<accession>A0A0U4G9T4</accession>
<dbReference type="GO" id="GO:0046677">
    <property type="term" value="P:response to antibiotic"/>
    <property type="evidence" value="ECO:0007669"/>
    <property type="project" value="InterPro"/>
</dbReference>
<proteinExistence type="predicted"/>
<dbReference type="InterPro" id="IPR000871">
    <property type="entry name" value="Beta-lactam_class-A"/>
</dbReference>
<evidence type="ECO:0000256" key="1">
    <source>
        <dbReference type="SAM" id="Phobius"/>
    </source>
</evidence>
<feature type="transmembrane region" description="Helical" evidence="1">
    <location>
        <begin position="6"/>
        <end position="25"/>
    </location>
</feature>
<keyword evidence="1" id="KW-0812">Transmembrane</keyword>